<evidence type="ECO:0000256" key="3">
    <source>
        <dbReference type="PROSITE-ProRule" id="PRU00108"/>
    </source>
</evidence>
<dbReference type="CDD" id="cd00086">
    <property type="entry name" value="homeodomain"/>
    <property type="match status" value="1"/>
</dbReference>
<keyword evidence="8" id="KW-1185">Reference proteome</keyword>
<evidence type="ECO:0000256" key="1">
    <source>
        <dbReference type="ARBA" id="ARBA00004123"/>
    </source>
</evidence>
<name>A0A1R1YHD4_9FUNG</name>
<protein>
    <submittedName>
        <fullName evidence="7">Homeobox protein HD-10</fullName>
    </submittedName>
</protein>
<dbReference type="InterPro" id="IPR009057">
    <property type="entry name" value="Homeodomain-like_sf"/>
</dbReference>
<feature type="region of interest" description="Disordered" evidence="5">
    <location>
        <begin position="101"/>
        <end position="120"/>
    </location>
</feature>
<feature type="DNA-binding region" description="Homeobox" evidence="3">
    <location>
        <begin position="84"/>
        <end position="143"/>
    </location>
</feature>
<dbReference type="SUPFAM" id="SSF46689">
    <property type="entry name" value="Homeodomain-like"/>
    <property type="match status" value="1"/>
</dbReference>
<comment type="subcellular location">
    <subcellularLocation>
        <location evidence="1 3 4">Nucleus</location>
    </subcellularLocation>
</comment>
<organism evidence="7 8">
    <name type="scientific">Smittium culicis</name>
    <dbReference type="NCBI Taxonomy" id="133412"/>
    <lineage>
        <taxon>Eukaryota</taxon>
        <taxon>Fungi</taxon>
        <taxon>Fungi incertae sedis</taxon>
        <taxon>Zoopagomycota</taxon>
        <taxon>Kickxellomycotina</taxon>
        <taxon>Harpellomycetes</taxon>
        <taxon>Harpellales</taxon>
        <taxon>Legeriomycetaceae</taxon>
        <taxon>Smittium</taxon>
    </lineage>
</organism>
<dbReference type="GO" id="GO:0005634">
    <property type="term" value="C:nucleus"/>
    <property type="evidence" value="ECO:0007669"/>
    <property type="project" value="UniProtKB-SubCell"/>
</dbReference>
<feature type="region of interest" description="Disordered" evidence="5">
    <location>
        <begin position="712"/>
        <end position="768"/>
    </location>
</feature>
<evidence type="ECO:0000256" key="5">
    <source>
        <dbReference type="SAM" id="MobiDB-lite"/>
    </source>
</evidence>
<gene>
    <name evidence="7" type="ORF">AYI70_g260</name>
</gene>
<feature type="domain" description="Homeobox" evidence="6">
    <location>
        <begin position="82"/>
        <end position="142"/>
    </location>
</feature>
<dbReference type="InterPro" id="IPR001356">
    <property type="entry name" value="HD"/>
</dbReference>
<comment type="caution">
    <text evidence="7">The sequence shown here is derived from an EMBL/GenBank/DDBJ whole genome shotgun (WGS) entry which is preliminary data.</text>
</comment>
<dbReference type="Proteomes" id="UP000187283">
    <property type="component" value="Unassembled WGS sequence"/>
</dbReference>
<dbReference type="GO" id="GO:0000981">
    <property type="term" value="F:DNA-binding transcription factor activity, RNA polymerase II-specific"/>
    <property type="evidence" value="ECO:0007669"/>
    <property type="project" value="TreeGrafter"/>
</dbReference>
<dbReference type="InterPro" id="IPR050720">
    <property type="entry name" value="Engrailed_Homeobox_TFs"/>
</dbReference>
<dbReference type="Pfam" id="PF00046">
    <property type="entry name" value="Homeodomain"/>
    <property type="match status" value="1"/>
</dbReference>
<feature type="non-terminal residue" evidence="7">
    <location>
        <position position="768"/>
    </location>
</feature>
<dbReference type="GO" id="GO:0000978">
    <property type="term" value="F:RNA polymerase II cis-regulatory region sequence-specific DNA binding"/>
    <property type="evidence" value="ECO:0007669"/>
    <property type="project" value="TreeGrafter"/>
</dbReference>
<reference evidence="7 8" key="1">
    <citation type="submission" date="2017-01" db="EMBL/GenBank/DDBJ databases">
        <authorList>
            <person name="Mah S.A."/>
            <person name="Swanson W.J."/>
            <person name="Moy G.W."/>
            <person name="Vacquier V.D."/>
        </authorList>
    </citation>
    <scope>NUCLEOTIDE SEQUENCE [LARGE SCALE GENOMIC DNA]</scope>
    <source>
        <strain evidence="7 8">GSMNP</strain>
    </source>
</reference>
<dbReference type="SMART" id="SM00389">
    <property type="entry name" value="HOX"/>
    <property type="match status" value="1"/>
</dbReference>
<keyword evidence="3 4" id="KW-0371">Homeobox</keyword>
<keyword evidence="2 3" id="KW-0539">Nucleus</keyword>
<evidence type="ECO:0000256" key="2">
    <source>
        <dbReference type="ARBA" id="ARBA00023242"/>
    </source>
</evidence>
<dbReference type="PROSITE" id="PS50071">
    <property type="entry name" value="HOMEOBOX_2"/>
    <property type="match status" value="1"/>
</dbReference>
<sequence length="768" mass="86178">MENRSIFGNGAVNINNGILNNHGNNQNIIPGGHAQPIYYNNTSPITNSQKIENLHPVNLKHDRDSDLEFDETDSLDYDGNSKGSSRKRYRLAPEQTRRLVEEFDKNAKPDSDTRKELGKELKMSPRKVQIWFQNRRAKIKRETGSGNFLQMYDYSGSYDNIPQLDGLGFQNQNLEYDANDAAGGFVGNIPNYMLINSDPYPTGYTEPSSIGIYKNGIDGFADNAYVKMNTDLQNSDQQSFYNQETPNSSDSKLRGFSNRKFGNAFDGGQEIRDSLDILTPLNTKEFDISDGIPSSRELYLERKKNLESILSINNEVKVVSGGNSENRYLPPRIINENVSMSFEDPGNISTPGSLAQLISGQAMRQFNGENDVSTNFINNNDNLKSTDGGISSNSQIENYGLNYQLISTYGNIEKNETINAQEPNSNFNGVLFSAPEQKDQLNMFFKNQSFVNCDSNSLNQEIHESEFNESRLNSDFCPFNTNSGNNTNFINDREIPKGNDNEILNFQEANYNFPETKMNLSGVLDDRPEFNILKNTEISNNICDKVAAKYLPENNRTNNDFINQLGIYNCGYETGSLPKSNINSNSQYNSSNSVLCSKSEDISLTLKNISDKKINDTDSANDISDKSSSSTIENKGQNLFFNSQDNFSMTANKKISGIEQNLSENLNNSSPQSDTTTKPDENKNNTAKNSSYFSLDQKPVKRARTLFSDVVKGNDPQYSTNDVQNSSTADYTRVNNQHRLNHDPRSQLSNKKMQKSSAKKFHAGRKGN</sequence>
<evidence type="ECO:0000256" key="4">
    <source>
        <dbReference type="RuleBase" id="RU000682"/>
    </source>
</evidence>
<evidence type="ECO:0000313" key="8">
    <source>
        <dbReference type="Proteomes" id="UP000187283"/>
    </source>
</evidence>
<dbReference type="OrthoDB" id="6159439at2759"/>
<feature type="region of interest" description="Disordered" evidence="5">
    <location>
        <begin position="69"/>
        <end position="91"/>
    </location>
</feature>
<dbReference type="EMBL" id="LSSN01000033">
    <property type="protein sequence ID" value="OMJ26328.1"/>
    <property type="molecule type" value="Genomic_DNA"/>
</dbReference>
<keyword evidence="3 4" id="KW-0238">DNA-binding</keyword>
<feature type="compositionally biased region" description="Basic residues" evidence="5">
    <location>
        <begin position="752"/>
        <end position="768"/>
    </location>
</feature>
<dbReference type="AlphaFoldDB" id="A0A1R1YHD4"/>
<dbReference type="STRING" id="133412.A0A1R1YHD4"/>
<evidence type="ECO:0000259" key="6">
    <source>
        <dbReference type="PROSITE" id="PS50071"/>
    </source>
</evidence>
<feature type="compositionally biased region" description="Polar residues" evidence="5">
    <location>
        <begin position="684"/>
        <end position="694"/>
    </location>
</feature>
<feature type="compositionally biased region" description="Polar residues" evidence="5">
    <location>
        <begin position="716"/>
        <end position="738"/>
    </location>
</feature>
<feature type="compositionally biased region" description="Low complexity" evidence="5">
    <location>
        <begin position="618"/>
        <end position="630"/>
    </location>
</feature>
<dbReference type="PANTHER" id="PTHR24341:SF1">
    <property type="entry name" value="CYTOPLASMIC POLYADENYLATED HOMEOBOX-LIKE PROTEIN"/>
    <property type="match status" value="1"/>
</dbReference>
<feature type="region of interest" description="Disordered" evidence="5">
    <location>
        <begin position="614"/>
        <end position="637"/>
    </location>
</feature>
<feature type="compositionally biased region" description="Low complexity" evidence="5">
    <location>
        <begin position="662"/>
        <end position="673"/>
    </location>
</feature>
<evidence type="ECO:0000313" key="7">
    <source>
        <dbReference type="EMBL" id="OMJ26328.1"/>
    </source>
</evidence>
<dbReference type="Gene3D" id="1.10.10.60">
    <property type="entry name" value="Homeodomain-like"/>
    <property type="match status" value="1"/>
</dbReference>
<feature type="region of interest" description="Disordered" evidence="5">
    <location>
        <begin position="662"/>
        <end position="697"/>
    </location>
</feature>
<proteinExistence type="predicted"/>
<accession>A0A1R1YHD4</accession>
<dbReference type="PANTHER" id="PTHR24341">
    <property type="entry name" value="HOMEOBOX PROTEIN ENGRAILED"/>
    <property type="match status" value="1"/>
</dbReference>